<feature type="coiled-coil region" evidence="1">
    <location>
        <begin position="452"/>
        <end position="667"/>
    </location>
</feature>
<feature type="region of interest" description="Disordered" evidence="2">
    <location>
        <begin position="288"/>
        <end position="337"/>
    </location>
</feature>
<comment type="caution">
    <text evidence="4">The sequence shown here is derived from an EMBL/GenBank/DDBJ whole genome shotgun (WGS) entry which is preliminary data.</text>
</comment>
<dbReference type="AlphaFoldDB" id="A0A1X2GEU4"/>
<evidence type="ECO:0000256" key="1">
    <source>
        <dbReference type="SAM" id="Coils"/>
    </source>
</evidence>
<dbReference type="Proteomes" id="UP000242146">
    <property type="component" value="Unassembled WGS sequence"/>
</dbReference>
<protein>
    <recommendedName>
        <fullName evidence="3">Up-regulated during septation protein 1 domain-containing protein</fullName>
    </recommendedName>
</protein>
<accession>A0A1X2GEU4</accession>
<keyword evidence="1" id="KW-0175">Coiled coil</keyword>
<sequence>MSRMSNDDDRPTGLKFTRNYYGYQRDQPSSHDKQQGSMYSSYSSSRYGDNNPSIHSRPSIDSIDRPILPISRDRDHSPGSGMLSPTLPTRSPQRVRDSHTSTQMGNDLYDSRYSAYSTPSTYSKKDPLDPAPARPRQSEARVSLTKQIDHLWRDNVHVDHDIPSDYDDEPKDLLQQLAISQAVIEATEYKVLASDELEMLQKEYDQVKHQSTAAASQLALELKMQNTSVSLAYLVDTRHNYSALKQQQQIRALGQNMASMVADYQQLKNREIRLYQQLLEHKAGLLGKGIQQQHQSRRPSAASHSNDRHVDESPVQDTREPSSTTGNKLKESEERSEAKIQELMATVTSRDNALSTKDQELTAKDTEIEQLIKQQQEQQSSMVHLLNQLNSLYQRFAVVDDGALESSASVVSVNEKDPFSLVSYMDKTLGGQKTKIHHLEREIESIHEKHRLEALADKKVEIQLRATQERKEAAEARCEELTKEIEQLKNNHNSLSDLDRLKADLDNLSFNESSAHLNQVGELESQLHQAEEHRQRLERELIEARSVATDLEVEVSKSKTELSSAKQREVGHNLELQQYKDDLYALQNEKKKWDRMMKRQTVMQLMDDQGGMSIKDKYEQQLEEQAQEYMAQLKEQKVFLDKVSKDKDTMQVERDQLQATCNDLEELIRGKTRILDARDIHISELESQVQELKLQSRGRAGAASGAVDAAVLQELQDAFTRKEIAWMEQSANMETNFEGILKEFDRLTGSAVEFENERMTYERRIEDLEQRLNLMDEELNQARIDRLGFEGGDTPTTTSLRKEFRRMVNDLKQEHQRLLERETEETKRVEKQLKDLKHEIAMSNYEKVNKSVQTPFDREFF</sequence>
<evidence type="ECO:0000313" key="5">
    <source>
        <dbReference type="Proteomes" id="UP000242146"/>
    </source>
</evidence>
<feature type="compositionally biased region" description="Basic and acidic residues" evidence="2">
    <location>
        <begin position="328"/>
        <end position="337"/>
    </location>
</feature>
<reference evidence="4 5" key="1">
    <citation type="submission" date="2016-07" db="EMBL/GenBank/DDBJ databases">
        <title>Pervasive Adenine N6-methylation of Active Genes in Fungi.</title>
        <authorList>
            <consortium name="DOE Joint Genome Institute"/>
            <person name="Mondo S.J."/>
            <person name="Dannebaum R.O."/>
            <person name="Kuo R.C."/>
            <person name="Labutti K."/>
            <person name="Haridas S."/>
            <person name="Kuo A."/>
            <person name="Salamov A."/>
            <person name="Ahrendt S.R."/>
            <person name="Lipzen A."/>
            <person name="Sullivan W."/>
            <person name="Andreopoulos W.B."/>
            <person name="Clum A."/>
            <person name="Lindquist E."/>
            <person name="Daum C."/>
            <person name="Ramamoorthy G.K."/>
            <person name="Gryganskyi A."/>
            <person name="Culley D."/>
            <person name="Magnuson J.K."/>
            <person name="James T.Y."/>
            <person name="O'Malley M.A."/>
            <person name="Stajich J.E."/>
            <person name="Spatafora J.W."/>
            <person name="Visel A."/>
            <person name="Grigoriev I.V."/>
        </authorList>
    </citation>
    <scope>NUCLEOTIDE SEQUENCE [LARGE SCALE GENOMIC DNA]</scope>
    <source>
        <strain evidence="4 5">NRRL 3301</strain>
    </source>
</reference>
<dbReference type="EMBL" id="MCGT01000019">
    <property type="protein sequence ID" value="ORX52064.1"/>
    <property type="molecule type" value="Genomic_DNA"/>
</dbReference>
<keyword evidence="5" id="KW-1185">Reference proteome</keyword>
<feature type="domain" description="Up-regulated during septation protein 1" evidence="3">
    <location>
        <begin position="179"/>
        <end position="286"/>
    </location>
</feature>
<feature type="compositionally biased region" description="Low complexity" evidence="2">
    <location>
        <begin position="37"/>
        <end position="47"/>
    </location>
</feature>
<feature type="compositionally biased region" description="Basic and acidic residues" evidence="2">
    <location>
        <begin position="1"/>
        <end position="12"/>
    </location>
</feature>
<feature type="coiled-coil region" evidence="1">
    <location>
        <begin position="751"/>
        <end position="839"/>
    </location>
</feature>
<evidence type="ECO:0000313" key="4">
    <source>
        <dbReference type="EMBL" id="ORX52064.1"/>
    </source>
</evidence>
<dbReference type="InterPro" id="IPR029191">
    <property type="entry name" value="Uds1"/>
</dbReference>
<feature type="compositionally biased region" description="Basic and acidic residues" evidence="2">
    <location>
        <begin position="305"/>
        <end position="320"/>
    </location>
</feature>
<name>A0A1X2GEU4_9FUNG</name>
<feature type="region of interest" description="Disordered" evidence="2">
    <location>
        <begin position="1"/>
        <end position="139"/>
    </location>
</feature>
<evidence type="ECO:0000259" key="3">
    <source>
        <dbReference type="Pfam" id="PF15456"/>
    </source>
</evidence>
<proteinExistence type="predicted"/>
<organism evidence="4 5">
    <name type="scientific">Hesseltinella vesiculosa</name>
    <dbReference type="NCBI Taxonomy" id="101127"/>
    <lineage>
        <taxon>Eukaryota</taxon>
        <taxon>Fungi</taxon>
        <taxon>Fungi incertae sedis</taxon>
        <taxon>Mucoromycota</taxon>
        <taxon>Mucoromycotina</taxon>
        <taxon>Mucoromycetes</taxon>
        <taxon>Mucorales</taxon>
        <taxon>Cunninghamellaceae</taxon>
        <taxon>Hesseltinella</taxon>
    </lineage>
</organism>
<dbReference type="OrthoDB" id="5569911at2759"/>
<gene>
    <name evidence="4" type="ORF">DM01DRAFT_1408510</name>
</gene>
<dbReference type="Pfam" id="PF15456">
    <property type="entry name" value="Uds1"/>
    <property type="match status" value="1"/>
</dbReference>
<evidence type="ECO:0000256" key="2">
    <source>
        <dbReference type="SAM" id="MobiDB-lite"/>
    </source>
</evidence>